<dbReference type="AlphaFoldDB" id="A0AA42FFC7"/>
<reference evidence="1" key="1">
    <citation type="submission" date="2023-03" db="EMBL/GenBank/DDBJ databases">
        <title>a new species belonging to Providencia genus.</title>
        <authorList>
            <person name="Yang W."/>
            <person name="Hu F."/>
            <person name="Shen S."/>
            <person name="Ding L."/>
            <person name="Yin D."/>
        </authorList>
    </citation>
    <scope>NUCLEOTIDE SEQUENCE</scope>
    <source>
        <strain evidence="1">CRE-3FA-0001</strain>
    </source>
</reference>
<proteinExistence type="predicted"/>
<dbReference type="Pfam" id="PF07105">
    <property type="entry name" value="DUF1367"/>
    <property type="match status" value="2"/>
</dbReference>
<sequence>MAQYSFIKISNGSLVSASRPAREFMHVKIKCGGVLSADFKKDRDSRRHRNYSAILNLGDKYWQPIGDNTPIDKFFNALRYWLVEQLGHYETFEMSDGSLRRITQLISFTKMNDLAFGELYKATLDVLWNCILFRKIPPQQVAENVAAQLLDFI</sequence>
<name>A0AA42FFC7_9GAMM</name>
<accession>A0AA42FFC7</accession>
<dbReference type="InterPro" id="IPR009797">
    <property type="entry name" value="DUF1367"/>
</dbReference>
<organism evidence="1 3">
    <name type="scientific">Providencia huashanensis</name>
    <dbReference type="NCBI Taxonomy" id="3037798"/>
    <lineage>
        <taxon>Bacteria</taxon>
        <taxon>Pseudomonadati</taxon>
        <taxon>Pseudomonadota</taxon>
        <taxon>Gammaproteobacteria</taxon>
        <taxon>Enterobacterales</taxon>
        <taxon>Morganellaceae</taxon>
        <taxon>Providencia</taxon>
    </lineage>
</organism>
<dbReference type="Proteomes" id="UP001156701">
    <property type="component" value="Unassembled WGS sequence"/>
</dbReference>
<dbReference type="EMBL" id="JARRYG010000004">
    <property type="protein sequence ID" value="MDG4695592.1"/>
    <property type="molecule type" value="Genomic_DNA"/>
</dbReference>
<evidence type="ECO:0000313" key="4">
    <source>
        <dbReference type="Proteomes" id="UP001176478"/>
    </source>
</evidence>
<evidence type="ECO:0000313" key="3">
    <source>
        <dbReference type="Proteomes" id="UP001156701"/>
    </source>
</evidence>
<comment type="caution">
    <text evidence="1">The sequence shown here is derived from an EMBL/GenBank/DDBJ whole genome shotgun (WGS) entry which is preliminary data.</text>
</comment>
<dbReference type="RefSeq" id="WP_129466188.1">
    <property type="nucleotide sequence ID" value="NZ_JARRYG010000004.1"/>
</dbReference>
<reference evidence="2" key="2">
    <citation type="submission" date="2023-07" db="EMBL/GenBank/DDBJ databases">
        <authorList>
            <person name="Yang W."/>
            <person name="Chen J."/>
            <person name="Ji P."/>
            <person name="Hu F."/>
        </authorList>
    </citation>
    <scope>NUCLEOTIDE SEQUENCE</scope>
    <source>
        <strain evidence="2">CRE-138-0111</strain>
    </source>
</reference>
<keyword evidence="4" id="KW-1185">Reference proteome</keyword>
<reference evidence="2" key="3">
    <citation type="journal article" date="2024" name="Int. J. Antimicrob. Agents">
        <title>Identification of a novel Providencia species showing multi-drug-resistant in three patients with hospital-acquired infection.</title>
        <authorList>
            <person name="Yang W."/>
            <person name="Chen J."/>
            <person name="Yang F."/>
            <person name="Ji P."/>
            <person name="Shen S."/>
            <person name="Yin D."/>
            <person name="Hu F."/>
        </authorList>
    </citation>
    <scope>NUCLEOTIDE SEQUENCE</scope>
    <source>
        <strain evidence="2">CRE-138-0111</strain>
    </source>
</reference>
<dbReference type="Proteomes" id="UP001176478">
    <property type="component" value="Unassembled WGS sequence"/>
</dbReference>
<gene>
    <name evidence="1" type="ORF">P7V44_04985</name>
    <name evidence="2" type="ORF">Q5E86_08355</name>
</gene>
<dbReference type="EMBL" id="JAUQTG010000003">
    <property type="protein sequence ID" value="MDO7856370.1"/>
    <property type="molecule type" value="Genomic_DNA"/>
</dbReference>
<evidence type="ECO:0000313" key="1">
    <source>
        <dbReference type="EMBL" id="MDG4695592.1"/>
    </source>
</evidence>
<evidence type="ECO:0000313" key="2">
    <source>
        <dbReference type="EMBL" id="MDO7856370.1"/>
    </source>
</evidence>
<protein>
    <submittedName>
        <fullName evidence="1">DUF1367 family protein</fullName>
    </submittedName>
</protein>